<feature type="binding site" evidence="2">
    <location>
        <position position="244"/>
    </location>
    <ligand>
        <name>substrate</name>
    </ligand>
</feature>
<dbReference type="InterPro" id="IPR036434">
    <property type="entry name" value="Beta_cellobiohydrolase_sf"/>
</dbReference>
<dbReference type="GO" id="GO:0004553">
    <property type="term" value="F:hydrolase activity, hydrolyzing O-glycosyl compounds"/>
    <property type="evidence" value="ECO:0007669"/>
    <property type="project" value="InterPro"/>
</dbReference>
<dbReference type="EMBL" id="JAANBB010000119">
    <property type="protein sequence ID" value="KAF7549557.1"/>
    <property type="molecule type" value="Genomic_DNA"/>
</dbReference>
<feature type="active site" description="Proton acceptor" evidence="1">
    <location>
        <position position="338"/>
    </location>
</feature>
<feature type="binding site" evidence="2">
    <location>
        <position position="67"/>
    </location>
    <ligand>
        <name>substrate</name>
    </ligand>
</feature>
<keyword evidence="3" id="KW-0136">Cellulose degradation</keyword>
<dbReference type="PIRSF" id="PIRSF001100">
    <property type="entry name" value="Beta_cellobiohydrolase"/>
    <property type="match status" value="1"/>
</dbReference>
<protein>
    <recommendedName>
        <fullName evidence="3">Glucanase</fullName>
        <ecNumber evidence="3">3.2.1.-</ecNumber>
    </recommendedName>
</protein>
<keyword evidence="5" id="KW-1185">Reference proteome</keyword>
<feature type="binding site" evidence="2">
    <location>
        <position position="203"/>
    </location>
    <ligand>
        <name>substrate</name>
    </ligand>
</feature>
<dbReference type="PANTHER" id="PTHR34876:SF10">
    <property type="entry name" value="GLUCANASE"/>
    <property type="match status" value="1"/>
</dbReference>
<dbReference type="SUPFAM" id="SSF51989">
    <property type="entry name" value="Glycosyl hydrolases family 6, cellulases"/>
    <property type="match status" value="1"/>
</dbReference>
<accession>A0A9P5LAY8</accession>
<dbReference type="OrthoDB" id="64893at2759"/>
<dbReference type="AlphaFoldDB" id="A0A9P5LAY8"/>
<comment type="caution">
    <text evidence="4">The sequence shown here is derived from an EMBL/GenBank/DDBJ whole genome shotgun (WGS) entry which is preliminary data.</text>
</comment>
<keyword evidence="3" id="KW-0119">Carbohydrate metabolism</keyword>
<dbReference type="Gene3D" id="3.20.20.40">
    <property type="entry name" value="1, 4-beta cellobiohydrolase"/>
    <property type="match status" value="1"/>
</dbReference>
<evidence type="ECO:0000313" key="4">
    <source>
        <dbReference type="EMBL" id="KAF7549557.1"/>
    </source>
</evidence>
<comment type="similarity">
    <text evidence="3">Belongs to the glycosyl hydrolase family 6.</text>
</comment>
<organism evidence="4 5">
    <name type="scientific">Cylindrodendrum hubeiense</name>
    <dbReference type="NCBI Taxonomy" id="595255"/>
    <lineage>
        <taxon>Eukaryota</taxon>
        <taxon>Fungi</taxon>
        <taxon>Dikarya</taxon>
        <taxon>Ascomycota</taxon>
        <taxon>Pezizomycotina</taxon>
        <taxon>Sordariomycetes</taxon>
        <taxon>Hypocreomycetidae</taxon>
        <taxon>Hypocreales</taxon>
        <taxon>Nectriaceae</taxon>
        <taxon>Cylindrodendrum</taxon>
    </lineage>
</organism>
<dbReference type="Proteomes" id="UP000722485">
    <property type="component" value="Unassembled WGS sequence"/>
</dbReference>
<dbReference type="Pfam" id="PF01341">
    <property type="entry name" value="Glyco_hydro_6"/>
    <property type="match status" value="1"/>
</dbReference>
<dbReference type="PANTHER" id="PTHR34876">
    <property type="match status" value="1"/>
</dbReference>
<feature type="binding site" evidence="2">
    <location>
        <position position="336"/>
    </location>
    <ligand>
        <name>substrate</name>
    </ligand>
</feature>
<feature type="binding site" evidence="2">
    <location>
        <position position="332"/>
    </location>
    <ligand>
        <name>substrate</name>
    </ligand>
</feature>
<evidence type="ECO:0000256" key="3">
    <source>
        <dbReference type="RuleBase" id="RU361186"/>
    </source>
</evidence>
<keyword evidence="3" id="KW-0378">Hydrolase</keyword>
<dbReference type="PRINTS" id="PR00733">
    <property type="entry name" value="GLHYDRLASE6"/>
</dbReference>
<dbReference type="EC" id="3.2.1.-" evidence="3"/>
<keyword evidence="3" id="KW-0624">Polysaccharide degradation</keyword>
<evidence type="ECO:0000256" key="1">
    <source>
        <dbReference type="PIRSR" id="PIRSR001100-1"/>
    </source>
</evidence>
<feature type="binding site" evidence="2">
    <location>
        <position position="304"/>
    </location>
    <ligand>
        <name>substrate</name>
    </ligand>
</feature>
<name>A0A9P5LAY8_9HYPO</name>
<gene>
    <name evidence="4" type="ORF">G7Z17_g6304</name>
</gene>
<proteinExistence type="inferred from homology"/>
<sequence length="367" mass="40664">MDTEGHINEARAAAATTTTNPWKGKKLFANPRWAEKLEPIYQSYKERGDKENAAKVKILQGTGTFVWISNTSNLPDIDQAIASARAKEKSTKVQQIVGLVLYNIPGRDFSGGLSGSQFLPTKEGLTAYKETFVKPFAAKVAAAKDLNFAIILEPDVIGNLVTNTDSKFVREYAPIYERGTALAIMSLQFSHVALYIDAANSGWTGWDGTLEPTAKWLAKILKRAKDASEGRTIKIRGFSTNVSNFNWFNANPRENFTQWSRSWDESHYIWSLVPYLKQAGLPLRFIVDQGRVALPGARKSGADWANVAPSRFGIRPGTAVQNQYVDSIVWVKPPGESDGEGMGYLGAPRAGVWFPEYVKMMVNNTKF</sequence>
<keyword evidence="3" id="KW-0326">Glycosidase</keyword>
<dbReference type="InterPro" id="IPR016288">
    <property type="entry name" value="Beta_cellobiohydrolase"/>
</dbReference>
<reference evidence="4" key="1">
    <citation type="submission" date="2020-03" db="EMBL/GenBank/DDBJ databases">
        <title>Draft Genome Sequence of Cylindrodendrum hubeiense.</title>
        <authorList>
            <person name="Buettner E."/>
            <person name="Kellner H."/>
        </authorList>
    </citation>
    <scope>NUCLEOTIDE SEQUENCE</scope>
    <source>
        <strain evidence="4">IHI 201604</strain>
    </source>
</reference>
<feature type="active site" description="Proton donor" evidence="1">
    <location>
        <position position="155"/>
    </location>
</feature>
<evidence type="ECO:0000313" key="5">
    <source>
        <dbReference type="Proteomes" id="UP000722485"/>
    </source>
</evidence>
<dbReference type="GO" id="GO:0030245">
    <property type="term" value="P:cellulose catabolic process"/>
    <property type="evidence" value="ECO:0007669"/>
    <property type="project" value="UniProtKB-KW"/>
</dbReference>
<evidence type="ECO:0000256" key="2">
    <source>
        <dbReference type="PIRSR" id="PIRSR001100-2"/>
    </source>
</evidence>